<reference evidence="2" key="1">
    <citation type="journal article" date="2020" name="Stud. Mycol.">
        <title>101 Dothideomycetes genomes: a test case for predicting lifestyles and emergence of pathogens.</title>
        <authorList>
            <person name="Haridas S."/>
            <person name="Albert R."/>
            <person name="Binder M."/>
            <person name="Bloem J."/>
            <person name="Labutti K."/>
            <person name="Salamov A."/>
            <person name="Andreopoulos B."/>
            <person name="Baker S."/>
            <person name="Barry K."/>
            <person name="Bills G."/>
            <person name="Bluhm B."/>
            <person name="Cannon C."/>
            <person name="Castanera R."/>
            <person name="Culley D."/>
            <person name="Daum C."/>
            <person name="Ezra D."/>
            <person name="Gonzalez J."/>
            <person name="Henrissat B."/>
            <person name="Kuo A."/>
            <person name="Liang C."/>
            <person name="Lipzen A."/>
            <person name="Lutzoni F."/>
            <person name="Magnuson J."/>
            <person name="Mondo S."/>
            <person name="Nolan M."/>
            <person name="Ohm R."/>
            <person name="Pangilinan J."/>
            <person name="Park H.-J."/>
            <person name="Ramirez L."/>
            <person name="Alfaro M."/>
            <person name="Sun H."/>
            <person name="Tritt A."/>
            <person name="Yoshinaga Y."/>
            <person name="Zwiers L.-H."/>
            <person name="Turgeon B."/>
            <person name="Goodwin S."/>
            <person name="Spatafora J."/>
            <person name="Crous P."/>
            <person name="Grigoriev I."/>
        </authorList>
    </citation>
    <scope>NUCLEOTIDE SEQUENCE</scope>
    <source>
        <strain evidence="2">CBS 133067</strain>
    </source>
</reference>
<proteinExistence type="predicted"/>
<dbReference type="PANTHER" id="PTHR35020">
    <property type="entry name" value="N-ACETYLGLUCOSAMINE-INDUCED PROTEIN 1"/>
    <property type="match status" value="1"/>
</dbReference>
<dbReference type="AlphaFoldDB" id="A0A9P4M4A8"/>
<evidence type="ECO:0000313" key="2">
    <source>
        <dbReference type="EMBL" id="KAF2096595.1"/>
    </source>
</evidence>
<evidence type="ECO:0000313" key="3">
    <source>
        <dbReference type="Proteomes" id="UP000799772"/>
    </source>
</evidence>
<name>A0A9P4M4A8_9PEZI</name>
<feature type="compositionally biased region" description="Polar residues" evidence="1">
    <location>
        <begin position="1"/>
        <end position="17"/>
    </location>
</feature>
<dbReference type="GO" id="GO:0006044">
    <property type="term" value="P:N-acetylglucosamine metabolic process"/>
    <property type="evidence" value="ECO:0007669"/>
    <property type="project" value="TreeGrafter"/>
</dbReference>
<feature type="region of interest" description="Disordered" evidence="1">
    <location>
        <begin position="1"/>
        <end position="27"/>
    </location>
</feature>
<evidence type="ECO:0008006" key="4">
    <source>
        <dbReference type="Google" id="ProtNLM"/>
    </source>
</evidence>
<gene>
    <name evidence="2" type="ORF">NA57DRAFT_43036</name>
</gene>
<dbReference type="Proteomes" id="UP000799772">
    <property type="component" value="Unassembled WGS sequence"/>
</dbReference>
<evidence type="ECO:0000256" key="1">
    <source>
        <dbReference type="SAM" id="MobiDB-lite"/>
    </source>
</evidence>
<dbReference type="Pfam" id="PF12239">
    <property type="entry name" value="DUF3605"/>
    <property type="match status" value="1"/>
</dbReference>
<comment type="caution">
    <text evidence="2">The sequence shown here is derived from an EMBL/GenBank/DDBJ whole genome shotgun (WGS) entry which is preliminary data.</text>
</comment>
<dbReference type="InterPro" id="IPR022036">
    <property type="entry name" value="DUF3605"/>
</dbReference>
<dbReference type="PANTHER" id="PTHR35020:SF2">
    <property type="entry name" value="N-ACETYLGLUCOSAMINE-INDUCED PROTEIN 1"/>
    <property type="match status" value="1"/>
</dbReference>
<organism evidence="2 3">
    <name type="scientific">Rhizodiscina lignyota</name>
    <dbReference type="NCBI Taxonomy" id="1504668"/>
    <lineage>
        <taxon>Eukaryota</taxon>
        <taxon>Fungi</taxon>
        <taxon>Dikarya</taxon>
        <taxon>Ascomycota</taxon>
        <taxon>Pezizomycotina</taxon>
        <taxon>Dothideomycetes</taxon>
        <taxon>Pleosporomycetidae</taxon>
        <taxon>Aulographales</taxon>
        <taxon>Rhizodiscinaceae</taxon>
        <taxon>Rhizodiscina</taxon>
    </lineage>
</organism>
<dbReference type="EMBL" id="ML978129">
    <property type="protein sequence ID" value="KAF2096595.1"/>
    <property type="molecule type" value="Genomic_DNA"/>
</dbReference>
<sequence length="231" mass="26845">MTQDVSSNAPSTEINESSTEEPPPFPLTTIDRELLAMKDEDFTPISWDMLAHYISTNQLEELKRFPSQLRLYLAWSRDIKAKYGNVTNFILQERLGWVPLPSSDPNAAPRFDYKDPVPFKEPSDFKVLINDWPYGFAKGIMHIVVWLKTPVPADPETGMITDEGATLIRDFMERYFVKRMRETGLLGEKEESQKRVMWFKNWIKLQSVRAIEHVHVLVRGASEELLQEWRG</sequence>
<dbReference type="GO" id="GO:0005737">
    <property type="term" value="C:cytoplasm"/>
    <property type="evidence" value="ECO:0007669"/>
    <property type="project" value="TreeGrafter"/>
</dbReference>
<dbReference type="OrthoDB" id="498286at2759"/>
<keyword evidence="3" id="KW-1185">Reference proteome</keyword>
<accession>A0A9P4M4A8</accession>
<protein>
    <recommendedName>
        <fullName evidence="4">N-acetylglucosamine-induced protein 1</fullName>
    </recommendedName>
</protein>